<keyword evidence="3" id="KW-1185">Reference proteome</keyword>
<evidence type="ECO:0000313" key="2">
    <source>
        <dbReference type="EMBL" id="CAB5503887.1"/>
    </source>
</evidence>
<sequence>MKSSGTSFPYSPPHRRLRNKVVTGHKDKDLFTATQAA</sequence>
<evidence type="ECO:0000256" key="1">
    <source>
        <dbReference type="SAM" id="MobiDB-lite"/>
    </source>
</evidence>
<name>A0A8H9CGA7_9GAMM</name>
<gene>
    <name evidence="2" type="ORF">THERMOS_1857</name>
</gene>
<feature type="region of interest" description="Disordered" evidence="1">
    <location>
        <begin position="1"/>
        <end position="37"/>
    </location>
</feature>
<dbReference type="EMBL" id="CAESAQ020000078">
    <property type="protein sequence ID" value="CAB5503887.1"/>
    <property type="molecule type" value="Genomic_DNA"/>
</dbReference>
<organism evidence="2 3">
    <name type="scientific">Bathymodiolus thermophilus thioautotrophic gill symbiont</name>
    <dbReference type="NCBI Taxonomy" id="2360"/>
    <lineage>
        <taxon>Bacteria</taxon>
        <taxon>Pseudomonadati</taxon>
        <taxon>Pseudomonadota</taxon>
        <taxon>Gammaproteobacteria</taxon>
        <taxon>sulfur-oxidizing symbionts</taxon>
    </lineage>
</organism>
<reference evidence="2 3" key="1">
    <citation type="submission" date="2020-05" db="EMBL/GenBank/DDBJ databases">
        <authorList>
            <person name="Petersen J."/>
            <person name="Sayavedra L."/>
        </authorList>
    </citation>
    <scope>NUCLEOTIDE SEQUENCE [LARGE SCALE GENOMIC DNA]</scope>
    <source>
        <strain evidence="2">B thermophilus SOXS</strain>
    </source>
</reference>
<evidence type="ECO:0000313" key="3">
    <source>
        <dbReference type="Proteomes" id="UP000643672"/>
    </source>
</evidence>
<proteinExistence type="predicted"/>
<comment type="caution">
    <text evidence="2">The sequence shown here is derived from an EMBL/GenBank/DDBJ whole genome shotgun (WGS) entry which is preliminary data.</text>
</comment>
<dbReference type="AlphaFoldDB" id="A0A8H9CGA7"/>
<protein>
    <submittedName>
        <fullName evidence="2">Uncharacterized protein</fullName>
    </submittedName>
</protein>
<dbReference type="Proteomes" id="UP000643672">
    <property type="component" value="Unassembled WGS sequence"/>
</dbReference>
<accession>A0A8H9CGA7</accession>